<evidence type="ECO:0000313" key="1">
    <source>
        <dbReference type="EMBL" id="WFS26114.1"/>
    </source>
</evidence>
<protein>
    <submittedName>
        <fullName evidence="1">Uncharacterized protein</fullName>
    </submittedName>
</protein>
<geneLocation type="plasmid" evidence="1 2">
    <name>unnamed1</name>
</geneLocation>
<evidence type="ECO:0000313" key="2">
    <source>
        <dbReference type="Proteomes" id="UP000318939"/>
    </source>
</evidence>
<dbReference type="EMBL" id="CP117268">
    <property type="protein sequence ID" value="WFS26114.1"/>
    <property type="molecule type" value="Genomic_DNA"/>
</dbReference>
<reference evidence="1 2" key="2">
    <citation type="journal article" date="2023" name="MicrobiologyOpen">
        <title>Genomics of the tumorigenes clade of the family Rhizobiaceae and description of Rhizobium rhododendri sp. nov.</title>
        <authorList>
            <person name="Kuzmanovic N."/>
            <person name="diCenzo G.C."/>
            <person name="Bunk B."/>
            <person name="Sproeer C."/>
            <person name="Fruehling A."/>
            <person name="Neumann-Schaal M."/>
            <person name="Overmann J."/>
            <person name="Smalla K."/>
        </authorList>
    </citation>
    <scope>NUCLEOTIDE SEQUENCE [LARGE SCALE GENOMIC DNA]</scope>
    <source>
        <strain evidence="2">rho-6.2</strain>
        <plasmid evidence="1 2">unnamed1</plasmid>
    </source>
</reference>
<accession>A0ABY8IQY1</accession>
<name>A0ABY8IQY1_9HYPH</name>
<organism evidence="1 2">
    <name type="scientific">Rhizobium rhododendri</name>
    <dbReference type="NCBI Taxonomy" id="2506430"/>
    <lineage>
        <taxon>Bacteria</taxon>
        <taxon>Pseudomonadati</taxon>
        <taxon>Pseudomonadota</taxon>
        <taxon>Alphaproteobacteria</taxon>
        <taxon>Hyphomicrobiales</taxon>
        <taxon>Rhizobiaceae</taxon>
        <taxon>Rhizobium/Agrobacterium group</taxon>
        <taxon>Rhizobium</taxon>
    </lineage>
</organism>
<dbReference type="RefSeq" id="WP_153816500.1">
    <property type="nucleotide sequence ID" value="NZ_CP117268.1"/>
</dbReference>
<keyword evidence="2" id="KW-1185">Reference proteome</keyword>
<reference evidence="1 2" key="1">
    <citation type="journal article" date="2019" name="Phytopathology">
        <title>A Novel Group of Rhizobium tumorigenes-Like Agrobacteria Associated with Crown Gall Disease of Rhododendron and Blueberry.</title>
        <authorList>
            <person name="Kuzmanovic N."/>
            <person name="Behrens P."/>
            <person name="Idczak E."/>
            <person name="Wagner S."/>
            <person name="Gotz M."/>
            <person name="Sproer C."/>
            <person name="Bunk B."/>
            <person name="Overmann J."/>
            <person name="Smalla K."/>
        </authorList>
    </citation>
    <scope>NUCLEOTIDE SEQUENCE [LARGE SCALE GENOMIC DNA]</scope>
    <source>
        <strain evidence="2">rho-6.2</strain>
    </source>
</reference>
<gene>
    <name evidence="1" type="ORF">PR018_23430</name>
</gene>
<sequence length="46" mass="5146">MRSIIDGKADFVEMLLHGAPTESHIALVGMSDALKQSGRYFIHFRV</sequence>
<dbReference type="Proteomes" id="UP000318939">
    <property type="component" value="Plasmid unnamed1"/>
</dbReference>
<keyword evidence="1" id="KW-0614">Plasmid</keyword>
<proteinExistence type="predicted"/>